<feature type="region of interest" description="Disordered" evidence="1">
    <location>
        <begin position="338"/>
        <end position="368"/>
    </location>
</feature>
<gene>
    <name evidence="2" type="ORF">RCL2_002660900</name>
</gene>
<proteinExistence type="predicted"/>
<name>A0A8H3M3N6_9GLOM</name>
<dbReference type="AlphaFoldDB" id="A0A8H3M3N6"/>
<dbReference type="Proteomes" id="UP000615446">
    <property type="component" value="Unassembled WGS sequence"/>
</dbReference>
<evidence type="ECO:0000256" key="1">
    <source>
        <dbReference type="SAM" id="MobiDB-lite"/>
    </source>
</evidence>
<evidence type="ECO:0000313" key="3">
    <source>
        <dbReference type="Proteomes" id="UP000615446"/>
    </source>
</evidence>
<evidence type="ECO:0000313" key="2">
    <source>
        <dbReference type="EMBL" id="GET00138.1"/>
    </source>
</evidence>
<organism evidence="2 3">
    <name type="scientific">Rhizophagus clarus</name>
    <dbReference type="NCBI Taxonomy" id="94130"/>
    <lineage>
        <taxon>Eukaryota</taxon>
        <taxon>Fungi</taxon>
        <taxon>Fungi incertae sedis</taxon>
        <taxon>Mucoromycota</taxon>
        <taxon>Glomeromycotina</taxon>
        <taxon>Glomeromycetes</taxon>
        <taxon>Glomerales</taxon>
        <taxon>Glomeraceae</taxon>
        <taxon>Rhizophagus</taxon>
    </lineage>
</organism>
<feature type="compositionally biased region" description="Basic residues" evidence="1">
    <location>
        <begin position="137"/>
        <end position="147"/>
    </location>
</feature>
<feature type="compositionally biased region" description="Basic residues" evidence="1">
    <location>
        <begin position="37"/>
        <end position="89"/>
    </location>
</feature>
<feature type="region of interest" description="Disordered" evidence="1">
    <location>
        <begin position="291"/>
        <end position="317"/>
    </location>
</feature>
<feature type="compositionally biased region" description="Basic and acidic residues" evidence="1">
    <location>
        <begin position="90"/>
        <end position="105"/>
    </location>
</feature>
<protein>
    <submittedName>
        <fullName evidence="2">Uncharacterized protein</fullName>
    </submittedName>
</protein>
<comment type="caution">
    <text evidence="2">The sequence shown here is derived from an EMBL/GenBank/DDBJ whole genome shotgun (WGS) entry which is preliminary data.</text>
</comment>
<feature type="region of interest" description="Disordered" evidence="1">
    <location>
        <begin position="128"/>
        <end position="212"/>
    </location>
</feature>
<reference evidence="2" key="1">
    <citation type="submission" date="2019-10" db="EMBL/GenBank/DDBJ databases">
        <title>Conservation and host-specific expression of non-tandemly repeated heterogenous ribosome RNA gene in arbuscular mycorrhizal fungi.</title>
        <authorList>
            <person name="Maeda T."/>
            <person name="Kobayashi Y."/>
            <person name="Nakagawa T."/>
            <person name="Ezawa T."/>
            <person name="Yamaguchi K."/>
            <person name="Bino T."/>
            <person name="Nishimoto Y."/>
            <person name="Shigenobu S."/>
            <person name="Kawaguchi M."/>
        </authorList>
    </citation>
    <scope>NUCLEOTIDE SEQUENCE</scope>
    <source>
        <strain evidence="2">HR1</strain>
    </source>
</reference>
<feature type="compositionally biased region" description="Basic and acidic residues" evidence="1">
    <location>
        <begin position="1"/>
        <end position="36"/>
    </location>
</feature>
<dbReference type="EMBL" id="BLAL01000285">
    <property type="protein sequence ID" value="GET00138.1"/>
    <property type="molecule type" value="Genomic_DNA"/>
</dbReference>
<sequence length="368" mass="43827">MRGRNKERSRIRGHSKERSRTKGRSKEKSRMRGCSKERRRTRRHSKERRRMRGHSKKRSKTQGRSKERRRMRGHSKKRSKTQGRSKNRSRTRERSKERSRTEDLFRLVLSPELRQEYKIVCHHPLNLLISGEEKLQPKKNSKKKSKISKNSDDEDDEEELQPKKNSKKKSKISRNSDDRNNDEEFQLKKDDGKKKSKKSKNSDDKDDKKEFQLKKDDVPRRVTYHHLVDLLKDMKENLRIIRSKMKYQTNASKQPTQYQYNFQIAKGYDDLIISKLKKSEPNPIVMKNMYHSTEESEVDPDGDSNKTYKRRQKRVFDNSRYASGEDIAPLNAAQTVENYKDNVNDPVNTKYYSSRKKSRSTEEAEDAE</sequence>
<feature type="compositionally biased region" description="Basic and acidic residues" evidence="1">
    <location>
        <begin position="200"/>
        <end position="212"/>
    </location>
</feature>
<accession>A0A8H3M3N6</accession>
<feature type="region of interest" description="Disordered" evidence="1">
    <location>
        <begin position="1"/>
        <end position="114"/>
    </location>
</feature>